<proteinExistence type="predicted"/>
<evidence type="ECO:0000313" key="1">
    <source>
        <dbReference type="EMBL" id="KKN41199.1"/>
    </source>
</evidence>
<dbReference type="SUPFAM" id="SSF55166">
    <property type="entry name" value="Hedgehog/DD-peptidase"/>
    <property type="match status" value="1"/>
</dbReference>
<dbReference type="AlphaFoldDB" id="A0A0F9QFA3"/>
<organism evidence="1">
    <name type="scientific">marine sediment metagenome</name>
    <dbReference type="NCBI Taxonomy" id="412755"/>
    <lineage>
        <taxon>unclassified sequences</taxon>
        <taxon>metagenomes</taxon>
        <taxon>ecological metagenomes</taxon>
    </lineage>
</organism>
<evidence type="ECO:0008006" key="2">
    <source>
        <dbReference type="Google" id="ProtNLM"/>
    </source>
</evidence>
<dbReference type="InterPro" id="IPR009045">
    <property type="entry name" value="Zn_M74/Hedgehog-like"/>
</dbReference>
<gene>
    <name evidence="1" type="ORF">LCGC14_0725900</name>
</gene>
<sequence length="113" mass="13458">MFDNRLLWTADQLRIRYGRMSVNTWHWGGSSEYRGWRPWDCGVGAFLSQHKFGKALDLLPTEITSEKIRKDIKKDQNQNEFKYITCIEDNVIQLHLDVRNWNRTKHGILIIKP</sequence>
<name>A0A0F9QFA3_9ZZZZ</name>
<reference evidence="1" key="1">
    <citation type="journal article" date="2015" name="Nature">
        <title>Complex archaea that bridge the gap between prokaryotes and eukaryotes.</title>
        <authorList>
            <person name="Spang A."/>
            <person name="Saw J.H."/>
            <person name="Jorgensen S.L."/>
            <person name="Zaremba-Niedzwiedzka K."/>
            <person name="Martijn J."/>
            <person name="Lind A.E."/>
            <person name="van Eijk R."/>
            <person name="Schleper C."/>
            <person name="Guy L."/>
            <person name="Ettema T.J."/>
        </authorList>
    </citation>
    <scope>NUCLEOTIDE SEQUENCE</scope>
</reference>
<dbReference type="EMBL" id="LAZR01001663">
    <property type="protein sequence ID" value="KKN41199.1"/>
    <property type="molecule type" value="Genomic_DNA"/>
</dbReference>
<protein>
    <recommendedName>
        <fullName evidence="2">Peptidase M15A C-terminal domain-containing protein</fullName>
    </recommendedName>
</protein>
<comment type="caution">
    <text evidence="1">The sequence shown here is derived from an EMBL/GenBank/DDBJ whole genome shotgun (WGS) entry which is preliminary data.</text>
</comment>
<accession>A0A0F9QFA3</accession>